<keyword evidence="3" id="KW-1185">Reference proteome</keyword>
<comment type="caution">
    <text evidence="2">The sequence shown here is derived from an EMBL/GenBank/DDBJ whole genome shotgun (WGS) entry which is preliminary data.</text>
</comment>
<protein>
    <recommendedName>
        <fullName evidence="1">DUF7064 domain-containing protein</fullName>
    </recommendedName>
</protein>
<dbReference type="InterPro" id="IPR055492">
    <property type="entry name" value="DUF7064"/>
</dbReference>
<evidence type="ECO:0000313" key="2">
    <source>
        <dbReference type="EMBL" id="ONH22055.1"/>
    </source>
</evidence>
<dbReference type="AlphaFoldDB" id="A0A1V2HZZ2"/>
<name>A0A1V2HZZ2_9ACTN</name>
<dbReference type="SUPFAM" id="SSF159245">
    <property type="entry name" value="AttH-like"/>
    <property type="match status" value="1"/>
</dbReference>
<evidence type="ECO:0000313" key="3">
    <source>
        <dbReference type="Proteomes" id="UP000188929"/>
    </source>
</evidence>
<dbReference type="EMBL" id="MOMC01000124">
    <property type="protein sequence ID" value="ONH22055.1"/>
    <property type="molecule type" value="Genomic_DNA"/>
</dbReference>
<organism evidence="2 3">
    <name type="scientific">Pseudofrankia asymbiotica</name>
    <dbReference type="NCBI Taxonomy" id="1834516"/>
    <lineage>
        <taxon>Bacteria</taxon>
        <taxon>Bacillati</taxon>
        <taxon>Actinomycetota</taxon>
        <taxon>Actinomycetes</taxon>
        <taxon>Frankiales</taxon>
        <taxon>Frankiaceae</taxon>
        <taxon>Pseudofrankia</taxon>
    </lineage>
</organism>
<dbReference type="Proteomes" id="UP000188929">
    <property type="component" value="Unassembled WGS sequence"/>
</dbReference>
<sequence length="344" mass="37538">MAMDLTGGLDEEREFVFARQPDDPEARESVNAWIWDDGGTFGIPRIGVEAVADQWDTHDIQVNIGFADGRVYNVFGPGPVHDPSGPDGRARVLGAGPLSFELVEPYRHLRVRLDGMALTTTSGAQIGGWTPWGGGERTPVRAEIDIYPAAPPWENGSTSEDARRILATQEEGYLIGYPWRFEQLCRASGTLTIGDEVHRLSGHANRIRRQGIRRLATFWGHVWQAALFPSGRGFGFQVYPPRADGKPTYNEGYVVDGGELVPARVVRAPWLRTLEASGQDVSVALETAKGTIEIGGETVLSTFMVMPPEVGGGMQLQQGLARYTWGGESAVGMIERSSTPDQMS</sequence>
<accession>A0A1V2HZZ2</accession>
<dbReference type="OrthoDB" id="4507307at2"/>
<dbReference type="STRING" id="1834516.BL253_36895"/>
<dbReference type="Pfam" id="PF23212">
    <property type="entry name" value="DUF7064"/>
    <property type="match status" value="1"/>
</dbReference>
<evidence type="ECO:0000259" key="1">
    <source>
        <dbReference type="Pfam" id="PF23212"/>
    </source>
</evidence>
<reference evidence="3" key="1">
    <citation type="submission" date="2016-10" db="EMBL/GenBank/DDBJ databases">
        <title>Frankia sp. NRRL B-16386 Genome sequencing.</title>
        <authorList>
            <person name="Ghodhbane-Gtari F."/>
            <person name="Swanson E."/>
            <person name="Gueddou A."/>
            <person name="Hezbri K."/>
            <person name="Ktari K."/>
            <person name="Nouioui I."/>
            <person name="Morris K."/>
            <person name="Simpson S."/>
            <person name="Abebe-Akele F."/>
            <person name="Thomas K."/>
            <person name="Gtari M."/>
            <person name="Tisa L.S."/>
        </authorList>
    </citation>
    <scope>NUCLEOTIDE SEQUENCE [LARGE SCALE GENOMIC DNA]</scope>
    <source>
        <strain evidence="3">NRRL B-16386</strain>
    </source>
</reference>
<dbReference type="RefSeq" id="WP_076822845.1">
    <property type="nucleotide sequence ID" value="NZ_MOMC01000124.1"/>
</dbReference>
<gene>
    <name evidence="2" type="ORF">BL253_36895</name>
</gene>
<feature type="domain" description="DUF7064" evidence="1">
    <location>
        <begin position="223"/>
        <end position="337"/>
    </location>
</feature>
<proteinExistence type="predicted"/>